<feature type="non-terminal residue" evidence="1">
    <location>
        <position position="166"/>
    </location>
</feature>
<reference evidence="1" key="1">
    <citation type="submission" date="2021-11" db="EMBL/GenBank/DDBJ databases">
        <authorList>
            <consortium name="Genoscope - CEA"/>
            <person name="William W."/>
        </authorList>
    </citation>
    <scope>NUCLEOTIDE SEQUENCE</scope>
</reference>
<keyword evidence="2" id="KW-1185">Reference proteome</keyword>
<dbReference type="AlphaFoldDB" id="A0A8J2SIR5"/>
<feature type="non-terminal residue" evidence="1">
    <location>
        <position position="1"/>
    </location>
</feature>
<protein>
    <submittedName>
        <fullName evidence="1">Uncharacterized protein</fullName>
    </submittedName>
</protein>
<organism evidence="1 2">
    <name type="scientific">Pelagomonas calceolata</name>
    <dbReference type="NCBI Taxonomy" id="35677"/>
    <lineage>
        <taxon>Eukaryota</taxon>
        <taxon>Sar</taxon>
        <taxon>Stramenopiles</taxon>
        <taxon>Ochrophyta</taxon>
        <taxon>Pelagophyceae</taxon>
        <taxon>Pelagomonadales</taxon>
        <taxon>Pelagomonadaceae</taxon>
        <taxon>Pelagomonas</taxon>
    </lineage>
</organism>
<dbReference type="EMBL" id="CAKKNE010000002">
    <property type="protein sequence ID" value="CAH0368386.1"/>
    <property type="molecule type" value="Genomic_DNA"/>
</dbReference>
<proteinExistence type="predicted"/>
<dbReference type="Proteomes" id="UP000789595">
    <property type="component" value="Unassembled WGS sequence"/>
</dbReference>
<comment type="caution">
    <text evidence="1">The sequence shown here is derived from an EMBL/GenBank/DDBJ whole genome shotgun (WGS) entry which is preliminary data.</text>
</comment>
<sequence length="166" mass="17955">KPSVARAPELDDAYKGQVVRYTGRLILSSRAKRGPTLVAQLSLAAAFALKLSDSGVKMQRNEQLQRLASKVAASWTARASALNARDVFAEFVELRPALAENVDEGLRREVRNGEAAIRDYLTTLVDDPAVLEELERLDAADGSASVVPADVAPADATRSAWLARRL</sequence>
<name>A0A8J2SIR5_9STRA</name>
<accession>A0A8J2SIR5</accession>
<gene>
    <name evidence="1" type="ORF">PECAL_2P14490</name>
</gene>
<evidence type="ECO:0000313" key="1">
    <source>
        <dbReference type="EMBL" id="CAH0368386.1"/>
    </source>
</evidence>
<evidence type="ECO:0000313" key="2">
    <source>
        <dbReference type="Proteomes" id="UP000789595"/>
    </source>
</evidence>